<sequence>MIRAILRGALESPSMPRRVKALRVPAASDHPFPSRLRTFAPSHIRASTPAHACPTSTLPNRDPPRWGSGSGFICHLCACARRAGLIDLPSGALAALYVCPLEPAGQGARSGARWRAGWRYTGSAAIGRSPSLELA</sequence>
<dbReference type="AlphaFoldDB" id="A0A165D0Y7"/>
<gene>
    <name evidence="1" type="ORF">CALCODRAFT_113313</name>
</gene>
<organism evidence="1 2">
    <name type="scientific">Calocera cornea HHB12733</name>
    <dbReference type="NCBI Taxonomy" id="1353952"/>
    <lineage>
        <taxon>Eukaryota</taxon>
        <taxon>Fungi</taxon>
        <taxon>Dikarya</taxon>
        <taxon>Basidiomycota</taxon>
        <taxon>Agaricomycotina</taxon>
        <taxon>Dacrymycetes</taxon>
        <taxon>Dacrymycetales</taxon>
        <taxon>Dacrymycetaceae</taxon>
        <taxon>Calocera</taxon>
    </lineage>
</organism>
<reference evidence="1 2" key="1">
    <citation type="journal article" date="2016" name="Mol. Biol. Evol.">
        <title>Comparative Genomics of Early-Diverging Mushroom-Forming Fungi Provides Insights into the Origins of Lignocellulose Decay Capabilities.</title>
        <authorList>
            <person name="Nagy L.G."/>
            <person name="Riley R."/>
            <person name="Tritt A."/>
            <person name="Adam C."/>
            <person name="Daum C."/>
            <person name="Floudas D."/>
            <person name="Sun H."/>
            <person name="Yadav J.S."/>
            <person name="Pangilinan J."/>
            <person name="Larsson K.H."/>
            <person name="Matsuura K."/>
            <person name="Barry K."/>
            <person name="Labutti K."/>
            <person name="Kuo R."/>
            <person name="Ohm R.A."/>
            <person name="Bhattacharya S.S."/>
            <person name="Shirouzu T."/>
            <person name="Yoshinaga Y."/>
            <person name="Martin F.M."/>
            <person name="Grigoriev I.V."/>
            <person name="Hibbett D.S."/>
        </authorList>
    </citation>
    <scope>NUCLEOTIDE SEQUENCE [LARGE SCALE GENOMIC DNA]</scope>
    <source>
        <strain evidence="1 2">HHB12733</strain>
    </source>
</reference>
<evidence type="ECO:0000313" key="1">
    <source>
        <dbReference type="EMBL" id="KZT51825.1"/>
    </source>
</evidence>
<name>A0A165D0Y7_9BASI</name>
<evidence type="ECO:0000313" key="2">
    <source>
        <dbReference type="Proteomes" id="UP000076842"/>
    </source>
</evidence>
<protein>
    <submittedName>
        <fullName evidence="1">Uncharacterized protein</fullName>
    </submittedName>
</protein>
<proteinExistence type="predicted"/>
<accession>A0A165D0Y7</accession>
<dbReference type="Proteomes" id="UP000076842">
    <property type="component" value="Unassembled WGS sequence"/>
</dbReference>
<keyword evidence="2" id="KW-1185">Reference proteome</keyword>
<dbReference type="EMBL" id="KV424089">
    <property type="protein sequence ID" value="KZT51825.1"/>
    <property type="molecule type" value="Genomic_DNA"/>
</dbReference>
<dbReference type="InParanoid" id="A0A165D0Y7"/>